<reference evidence="3 4" key="1">
    <citation type="submission" date="2024-03" db="EMBL/GenBank/DDBJ databases">
        <title>Novel species of the genus Variovorax.</title>
        <authorList>
            <person name="Liu Q."/>
            <person name="Xin Y.-H."/>
        </authorList>
    </citation>
    <scope>NUCLEOTIDE SEQUENCE [LARGE SCALE GENOMIC DNA]</scope>
    <source>
        <strain evidence="3 4">KACC 18899</strain>
    </source>
</reference>
<evidence type="ECO:0000313" key="4">
    <source>
        <dbReference type="Proteomes" id="UP001365846"/>
    </source>
</evidence>
<keyword evidence="4" id="KW-1185">Reference proteome</keyword>
<dbReference type="RefSeq" id="WP_340356578.1">
    <property type="nucleotide sequence ID" value="NZ_JBBKZU010000003.1"/>
</dbReference>
<dbReference type="EMBL" id="JBBKZU010000003">
    <property type="protein sequence ID" value="MEJ8811273.1"/>
    <property type="molecule type" value="Genomic_DNA"/>
</dbReference>
<feature type="compositionally biased region" description="Basic and acidic residues" evidence="1">
    <location>
        <begin position="93"/>
        <end position="115"/>
    </location>
</feature>
<dbReference type="Proteomes" id="UP001365846">
    <property type="component" value="Unassembled WGS sequence"/>
</dbReference>
<protein>
    <submittedName>
        <fullName evidence="3">DUF4124 domain-containing protein</fullName>
    </submittedName>
</protein>
<sequence>MRPSLILAAAFATFGLPAGAEVIRCADAAGNVSYTDGSCPRGAHRVASVTTTDPISVVGGDRQPAPVRSNSPEHDSSVAAAPPQAPAGPIIIDGRRTGNEPGRSDASRWSDRGEDPMWIDDGYYSPGVNRPPNRPRDMRPRITKCGDRTCKDVQGNHWDRNTGQLDRYRSIDGRTCRPVGTTTVCN</sequence>
<feature type="region of interest" description="Disordered" evidence="1">
    <location>
        <begin position="50"/>
        <end position="140"/>
    </location>
</feature>
<gene>
    <name evidence="3" type="ORF">WKW77_09360</name>
</gene>
<accession>A0ABU8VCK2</accession>
<evidence type="ECO:0000256" key="1">
    <source>
        <dbReference type="SAM" id="MobiDB-lite"/>
    </source>
</evidence>
<feature type="compositionally biased region" description="Low complexity" evidence="1">
    <location>
        <begin position="79"/>
        <end position="92"/>
    </location>
</feature>
<evidence type="ECO:0000256" key="2">
    <source>
        <dbReference type="SAM" id="SignalP"/>
    </source>
</evidence>
<evidence type="ECO:0000313" key="3">
    <source>
        <dbReference type="EMBL" id="MEJ8811273.1"/>
    </source>
</evidence>
<name>A0ABU8VCK2_9BURK</name>
<proteinExistence type="predicted"/>
<organism evidence="3 4">
    <name type="scientific">Variovorax ureilyticus</name>
    <dbReference type="NCBI Taxonomy" id="1836198"/>
    <lineage>
        <taxon>Bacteria</taxon>
        <taxon>Pseudomonadati</taxon>
        <taxon>Pseudomonadota</taxon>
        <taxon>Betaproteobacteria</taxon>
        <taxon>Burkholderiales</taxon>
        <taxon>Comamonadaceae</taxon>
        <taxon>Variovorax</taxon>
    </lineage>
</organism>
<feature type="chain" id="PRO_5045215801" evidence="2">
    <location>
        <begin position="21"/>
        <end position="186"/>
    </location>
</feature>
<keyword evidence="2" id="KW-0732">Signal</keyword>
<comment type="caution">
    <text evidence="3">The sequence shown here is derived from an EMBL/GenBank/DDBJ whole genome shotgun (WGS) entry which is preliminary data.</text>
</comment>
<feature type="signal peptide" evidence="2">
    <location>
        <begin position="1"/>
        <end position="20"/>
    </location>
</feature>